<dbReference type="OrthoDB" id="505641at2"/>
<dbReference type="Pfam" id="PF13313">
    <property type="entry name" value="DUF4082"/>
    <property type="match status" value="2"/>
</dbReference>
<sequence length="1066" mass="112320">MRSRVFRAAVAAATGAALVLIPASASSAVSDPCGTGSNPVVCENSKPGTPLDDWYGESAWGDIEGFSTRMSIQPGETLQLKVQSPTTFEVDIYRLGYYGGDGARRMPTSPTSSFPARTQPACLHDAGTGLVDCGNWTTNVTWTVPSDAVSGVYLATLDQPNGAGFAHVPFVVLDPANHSDILVQTSDQTWQAYNDWGGQDLYGGGGPAYDGRAYKVSYNRPMRIAGDNGILSAEYPMIYWLERNGYDVSYTSSIDVSTKPSSLLDHKVFMSSGHDEYWNQAQWNNVVAAREAGVNLAFFSGNEVFWRTRLEPSVASGGGDNRTLVCYKMTKMRQNPPNGIADPSGQWTGTWVDSVGAGSGGASPPNQLTGTIFTVNGYRNDAITVPAAYRNLRLWRNIPSINNLASGQVATFPVGTLGYEWDSDVENSVRPPGAVAFSSTTLAITDGTLLLDEGNNYGNGTATHSLVAYRDQSSGALVFGAGTVQWSWGLSSLHTMLPSTEDQRMQQATVNLLADMGAQPLTRQANLVAATRSTDTTGPAVTMTAPAAGSTLAVLTPVTVTGTATEVGGGQLGRVEVSTDGGTTWAAATGQGNWSYTWTPSVQGPAQIKVRASDDSLNIGAVTTRSVTVGPQQCPCTAFPATAVPTGIDSFDASPNELGVKFRVGAPSLVTGVKFYKAGTNTGTHVGKLWTASGQPLASGTFTNETASGWQMLTFANPVPVAANTTYVASYYTPTGHYSYTSNYFANQGAGLSAVRLLQSGVDGANGVYRYGSGGGFPNQSWNNTNYWVDVLVDTVGAETEPPTITAKTPAAGASDVGLNATPTATFSHDVDPQSIEYSLTSSGGSVPAGFRYDNTTRKLTVQPQHALTPSTTYTASVRATDAWGNTMAAPYTWTFTTGTSVSCPCSVWNDSVVPAIPNASEVNSLELGMRITSALDGYVTGVRFYKGSANTGTHTGTLWSNTGAQLATGTFTNESSTGWQTLLFNQPVAITANTPYVVSYHTDVGRYAYTGNQFTQPTVSYPLTAIADSPNGGNGLFRAGSGVAFPTSSWNAANYWVDVVFTTTP</sequence>
<dbReference type="InterPro" id="IPR014756">
    <property type="entry name" value="Ig_E-set"/>
</dbReference>
<dbReference type="Pfam" id="PF13205">
    <property type="entry name" value="Big_5"/>
    <property type="match status" value="1"/>
</dbReference>
<accession>A0A1N6BCS0</accession>
<evidence type="ECO:0000313" key="6">
    <source>
        <dbReference type="EMBL" id="SIN43995.1"/>
    </source>
</evidence>
<dbReference type="Gene3D" id="2.60.40.1220">
    <property type="match status" value="1"/>
</dbReference>
<evidence type="ECO:0000259" key="5">
    <source>
        <dbReference type="Pfam" id="PF20254"/>
    </source>
</evidence>
<feature type="domain" description="N,N-dimethylformamidase beta subunit-like C-terminal" evidence="5">
    <location>
        <begin position="90"/>
        <end position="491"/>
    </location>
</feature>
<evidence type="ECO:0000256" key="1">
    <source>
        <dbReference type="ARBA" id="ARBA00022729"/>
    </source>
</evidence>
<gene>
    <name evidence="6" type="ORF">SAMN04489832_7152</name>
</gene>
<dbReference type="Gene3D" id="2.60.40.650">
    <property type="match status" value="1"/>
</dbReference>
<organism evidence="6 7">
    <name type="scientific">Micromonospora cremea</name>
    <dbReference type="NCBI Taxonomy" id="709881"/>
    <lineage>
        <taxon>Bacteria</taxon>
        <taxon>Bacillati</taxon>
        <taxon>Actinomycetota</taxon>
        <taxon>Actinomycetes</taxon>
        <taxon>Micromonosporales</taxon>
        <taxon>Micromonosporaceae</taxon>
        <taxon>Micromonospora</taxon>
    </lineage>
</organism>
<evidence type="ECO:0000256" key="2">
    <source>
        <dbReference type="SAM" id="SignalP"/>
    </source>
</evidence>
<dbReference type="Proteomes" id="UP000185124">
    <property type="component" value="Unassembled WGS sequence"/>
</dbReference>
<feature type="signal peptide" evidence="2">
    <location>
        <begin position="1"/>
        <end position="27"/>
    </location>
</feature>
<dbReference type="InterPro" id="IPR046540">
    <property type="entry name" value="DMFA2_C"/>
</dbReference>
<dbReference type="InterPro" id="IPR014755">
    <property type="entry name" value="Cu-Rt/internalin_Ig-like"/>
</dbReference>
<evidence type="ECO:0000259" key="4">
    <source>
        <dbReference type="Pfam" id="PF13313"/>
    </source>
</evidence>
<keyword evidence="1 2" id="KW-0732">Signal</keyword>
<feature type="domain" description="SbsA Ig-like" evidence="3">
    <location>
        <begin position="800"/>
        <end position="898"/>
    </location>
</feature>
<dbReference type="Pfam" id="PF20254">
    <property type="entry name" value="DMFA2_C"/>
    <property type="match status" value="1"/>
</dbReference>
<dbReference type="STRING" id="709881.SAMN04489832_7152"/>
<protein>
    <submittedName>
        <fullName evidence="6">Ig-like domain-containing protein</fullName>
    </submittedName>
</protein>
<reference evidence="7" key="1">
    <citation type="submission" date="2016-12" db="EMBL/GenBank/DDBJ databases">
        <authorList>
            <person name="Varghese N."/>
            <person name="Submissions S."/>
        </authorList>
    </citation>
    <scope>NUCLEOTIDE SEQUENCE [LARGE SCALE GENOMIC DNA]</scope>
    <source>
        <strain evidence="7">DSM 45599</strain>
    </source>
</reference>
<dbReference type="Pfam" id="PF17957">
    <property type="entry name" value="Big_7"/>
    <property type="match status" value="1"/>
</dbReference>
<feature type="domain" description="DUF4082" evidence="4">
    <location>
        <begin position="643"/>
        <end position="789"/>
    </location>
</feature>
<keyword evidence="7" id="KW-1185">Reference proteome</keyword>
<evidence type="ECO:0000313" key="7">
    <source>
        <dbReference type="Proteomes" id="UP000185124"/>
    </source>
</evidence>
<dbReference type="InterPro" id="IPR025141">
    <property type="entry name" value="DUF4082"/>
</dbReference>
<dbReference type="EMBL" id="FSQT01000002">
    <property type="protein sequence ID" value="SIN43995.1"/>
    <property type="molecule type" value="Genomic_DNA"/>
</dbReference>
<dbReference type="InterPro" id="IPR032812">
    <property type="entry name" value="SbsA_Ig"/>
</dbReference>
<name>A0A1N6BCS0_9ACTN</name>
<dbReference type="SUPFAM" id="SSF81296">
    <property type="entry name" value="E set domains"/>
    <property type="match status" value="1"/>
</dbReference>
<proteinExistence type="predicted"/>
<dbReference type="AlphaFoldDB" id="A0A1N6BCS0"/>
<evidence type="ECO:0000259" key="3">
    <source>
        <dbReference type="Pfam" id="PF13205"/>
    </source>
</evidence>
<feature type="chain" id="PRO_5039647278" evidence="2">
    <location>
        <begin position="28"/>
        <end position="1066"/>
    </location>
</feature>
<feature type="domain" description="DUF4082" evidence="4">
    <location>
        <begin position="913"/>
        <end position="1058"/>
    </location>
</feature>